<dbReference type="PANTHER" id="PTHR43859">
    <property type="entry name" value="ACYL-ACTIVATING ENZYME"/>
    <property type="match status" value="1"/>
</dbReference>
<feature type="domain" description="AMP-dependent synthetase/ligase" evidence="5">
    <location>
        <begin position="31"/>
        <end position="401"/>
    </location>
</feature>
<evidence type="ECO:0000256" key="2">
    <source>
        <dbReference type="ARBA" id="ARBA00022598"/>
    </source>
</evidence>
<accession>A0A1H5ZD34</accession>
<organism evidence="7 8">
    <name type="scientific">Vibrio hangzhouensis</name>
    <dbReference type="NCBI Taxonomy" id="462991"/>
    <lineage>
        <taxon>Bacteria</taxon>
        <taxon>Pseudomonadati</taxon>
        <taxon>Pseudomonadota</taxon>
        <taxon>Gammaproteobacteria</taxon>
        <taxon>Vibrionales</taxon>
        <taxon>Vibrionaceae</taxon>
        <taxon>Vibrio</taxon>
    </lineage>
</organism>
<dbReference type="InterPro" id="IPR020845">
    <property type="entry name" value="AMP-binding_CS"/>
</dbReference>
<reference evidence="8" key="1">
    <citation type="submission" date="2016-10" db="EMBL/GenBank/DDBJ databases">
        <authorList>
            <person name="Varghese N."/>
            <person name="Submissions S."/>
        </authorList>
    </citation>
    <scope>NUCLEOTIDE SEQUENCE [LARGE SCALE GENOMIC DNA]</scope>
    <source>
        <strain evidence="8">CGMCC 1.7062</strain>
    </source>
</reference>
<gene>
    <name evidence="7" type="ORF">SAMN04488244_11169</name>
</gene>
<dbReference type="RefSeq" id="WP_103880678.1">
    <property type="nucleotide sequence ID" value="NZ_FNVG01000011.1"/>
</dbReference>
<dbReference type="PANTHER" id="PTHR43859:SF4">
    <property type="entry name" value="BUTANOATE--COA LIGASE AAE1-RELATED"/>
    <property type="match status" value="1"/>
</dbReference>
<evidence type="ECO:0000256" key="3">
    <source>
        <dbReference type="ARBA" id="ARBA00022832"/>
    </source>
</evidence>
<dbReference type="Gene3D" id="3.30.300.30">
    <property type="match status" value="1"/>
</dbReference>
<dbReference type="EMBL" id="FNVG01000011">
    <property type="protein sequence ID" value="SEG33266.1"/>
    <property type="molecule type" value="Genomic_DNA"/>
</dbReference>
<dbReference type="PROSITE" id="PS00455">
    <property type="entry name" value="AMP_BINDING"/>
    <property type="match status" value="1"/>
</dbReference>
<dbReference type="Gene3D" id="3.40.50.12780">
    <property type="entry name" value="N-terminal domain of ligase-like"/>
    <property type="match status" value="1"/>
</dbReference>
<evidence type="ECO:0000256" key="1">
    <source>
        <dbReference type="ARBA" id="ARBA00006432"/>
    </source>
</evidence>
<dbReference type="SUPFAM" id="SSF56801">
    <property type="entry name" value="Acetyl-CoA synthetase-like"/>
    <property type="match status" value="1"/>
</dbReference>
<feature type="domain" description="AMP-binding enzyme C-terminal" evidence="6">
    <location>
        <begin position="448"/>
        <end position="522"/>
    </location>
</feature>
<dbReference type="CDD" id="cd12119">
    <property type="entry name" value="ttLC_FACS_AlkK_like"/>
    <property type="match status" value="1"/>
</dbReference>
<dbReference type="Proteomes" id="UP000236721">
    <property type="component" value="Unassembled WGS sequence"/>
</dbReference>
<sequence>MKGQMMDVPLTITEIMRHADRINGETEVVSVAYDNPRHRYTLSDAFKRTRKLANALKSLGIKKGDRIATLAWNDYRHLELYYAISCSGSVLHTINPRLFPEQIEYIINHAEDGIVFFDPLFAPLIEGLQAKCPSVKHFIALCDAAHLPETSIPELMDYESFIESHNDSFDWPQLAEDDASSLCYTSGTTGHPKGVLYSHRSTVLHSLASALPDAFSLSVHDTVMPIVPMFHVNGWGLAYSAPMTGTKLVLPGPKMADGETLTDLINNEEVTMTAGVPVVWLTLLEHLKQSDTQVPSLSRIIVGGSACPELLIQEYDELFDVSVHHAWGMTEMSPLGTFNQMTPKIAALSEQEQMAYKLKQGRIVFGVDMRIEDWQGEAVEWDGHQFGAVKVRGPWVASGYYKQGESIDSNGYFDTGDVASIDPHGYMLITDRSKDVIKSGGEWISSIELENIAVGHPDIKEAAVIGVPHKKWGERPLLIAVTRDVDVSAEELLAHFEGKVAKFCMPDAVEFIKELPHTATGKLSKKDLREQFASYVLG</sequence>
<dbReference type="InterPro" id="IPR025110">
    <property type="entry name" value="AMP-bd_C"/>
</dbReference>
<evidence type="ECO:0000313" key="8">
    <source>
        <dbReference type="Proteomes" id="UP000236721"/>
    </source>
</evidence>
<keyword evidence="2" id="KW-0436">Ligase</keyword>
<dbReference type="InterPro" id="IPR042099">
    <property type="entry name" value="ANL_N_sf"/>
</dbReference>
<evidence type="ECO:0000259" key="6">
    <source>
        <dbReference type="Pfam" id="PF13193"/>
    </source>
</evidence>
<dbReference type="GO" id="GO:0006631">
    <property type="term" value="P:fatty acid metabolic process"/>
    <property type="evidence" value="ECO:0007669"/>
    <property type="project" value="UniProtKB-KW"/>
</dbReference>
<dbReference type="InterPro" id="IPR000873">
    <property type="entry name" value="AMP-dep_synth/lig_dom"/>
</dbReference>
<dbReference type="NCBIfam" id="NF004837">
    <property type="entry name" value="PRK06187.1"/>
    <property type="match status" value="1"/>
</dbReference>
<keyword evidence="3" id="KW-0276">Fatty acid metabolism</keyword>
<keyword evidence="8" id="KW-1185">Reference proteome</keyword>
<comment type="similarity">
    <text evidence="1">Belongs to the ATP-dependent AMP-binding enzyme family.</text>
</comment>
<evidence type="ECO:0000256" key="4">
    <source>
        <dbReference type="ARBA" id="ARBA00023098"/>
    </source>
</evidence>
<evidence type="ECO:0000313" key="7">
    <source>
        <dbReference type="EMBL" id="SEG33266.1"/>
    </source>
</evidence>
<proteinExistence type="inferred from homology"/>
<evidence type="ECO:0000259" key="5">
    <source>
        <dbReference type="Pfam" id="PF00501"/>
    </source>
</evidence>
<dbReference type="InterPro" id="IPR045851">
    <property type="entry name" value="AMP-bd_C_sf"/>
</dbReference>
<keyword evidence="4" id="KW-0443">Lipid metabolism</keyword>
<dbReference type="FunFam" id="3.30.300.30:FF:000008">
    <property type="entry name" value="2,3-dihydroxybenzoate-AMP ligase"/>
    <property type="match status" value="1"/>
</dbReference>
<protein>
    <submittedName>
        <fullName evidence="7">Fatty-acyl-CoA synthase</fullName>
    </submittedName>
</protein>
<dbReference type="Pfam" id="PF00501">
    <property type="entry name" value="AMP-binding"/>
    <property type="match status" value="1"/>
</dbReference>
<dbReference type="OrthoDB" id="9803968at2"/>
<dbReference type="Pfam" id="PF13193">
    <property type="entry name" value="AMP-binding_C"/>
    <property type="match status" value="1"/>
</dbReference>
<name>A0A1H5ZD34_9VIBR</name>
<dbReference type="AlphaFoldDB" id="A0A1H5ZD34"/>
<dbReference type="GO" id="GO:0016874">
    <property type="term" value="F:ligase activity"/>
    <property type="evidence" value="ECO:0007669"/>
    <property type="project" value="UniProtKB-KW"/>
</dbReference>